<name>A0A5B7DY86_PORTR</name>
<sequence>MRDLHYSCQPPCHQQPAFIPQRKCKFLKMLFSRPVTWPLPALKPEKLSTPDEAHSAEDLFCLDGKRCIPVLFRILLRLIRHRIMFVRHTLPQPYFHGILEARRRLGS</sequence>
<dbReference type="Proteomes" id="UP000324222">
    <property type="component" value="Unassembled WGS sequence"/>
</dbReference>
<protein>
    <submittedName>
        <fullName evidence="1">Uncharacterized protein</fullName>
    </submittedName>
</protein>
<proteinExistence type="predicted"/>
<dbReference type="AlphaFoldDB" id="A0A5B7DY86"/>
<evidence type="ECO:0000313" key="2">
    <source>
        <dbReference type="Proteomes" id="UP000324222"/>
    </source>
</evidence>
<reference evidence="1 2" key="1">
    <citation type="submission" date="2019-05" db="EMBL/GenBank/DDBJ databases">
        <title>Another draft genome of Portunus trituberculatus and its Hox gene families provides insights of decapod evolution.</title>
        <authorList>
            <person name="Jeong J.-H."/>
            <person name="Song I."/>
            <person name="Kim S."/>
            <person name="Choi T."/>
            <person name="Kim D."/>
            <person name="Ryu S."/>
            <person name="Kim W."/>
        </authorList>
    </citation>
    <scope>NUCLEOTIDE SEQUENCE [LARGE SCALE GENOMIC DNA]</scope>
    <source>
        <tissue evidence="1">Muscle</tissue>
    </source>
</reference>
<keyword evidence="2" id="KW-1185">Reference proteome</keyword>
<dbReference type="EMBL" id="VSRR010001502">
    <property type="protein sequence ID" value="MPC25744.1"/>
    <property type="molecule type" value="Genomic_DNA"/>
</dbReference>
<comment type="caution">
    <text evidence="1">The sequence shown here is derived from an EMBL/GenBank/DDBJ whole genome shotgun (WGS) entry which is preliminary data.</text>
</comment>
<gene>
    <name evidence="1" type="ORF">E2C01_018866</name>
</gene>
<accession>A0A5B7DY86</accession>
<evidence type="ECO:0000313" key="1">
    <source>
        <dbReference type="EMBL" id="MPC25744.1"/>
    </source>
</evidence>
<organism evidence="1 2">
    <name type="scientific">Portunus trituberculatus</name>
    <name type="common">Swimming crab</name>
    <name type="synonym">Neptunus trituberculatus</name>
    <dbReference type="NCBI Taxonomy" id="210409"/>
    <lineage>
        <taxon>Eukaryota</taxon>
        <taxon>Metazoa</taxon>
        <taxon>Ecdysozoa</taxon>
        <taxon>Arthropoda</taxon>
        <taxon>Crustacea</taxon>
        <taxon>Multicrustacea</taxon>
        <taxon>Malacostraca</taxon>
        <taxon>Eumalacostraca</taxon>
        <taxon>Eucarida</taxon>
        <taxon>Decapoda</taxon>
        <taxon>Pleocyemata</taxon>
        <taxon>Brachyura</taxon>
        <taxon>Eubrachyura</taxon>
        <taxon>Portunoidea</taxon>
        <taxon>Portunidae</taxon>
        <taxon>Portuninae</taxon>
        <taxon>Portunus</taxon>
    </lineage>
</organism>